<evidence type="ECO:0000313" key="2">
    <source>
        <dbReference type="EMBL" id="CAG9316993.1"/>
    </source>
</evidence>
<keyword evidence="3" id="KW-1185">Reference proteome</keyword>
<sequence>MKSQDCKEARDARKKLWVERLTYLNGRLQALAWVAGAVAVLYYTNFFYVAWENEMVNRFFFALTLITFGIYSSMIIYASFFLPTYEPVEVTAPRLIPVATAIGVLCFICAHIAFWPVWGLLTPGILITLMIGYLMAGSFLPKSSLGSVLFLGLFIGAAITSRYIPHKGLLH</sequence>
<accession>A0AAU9IV65</accession>
<reference evidence="2" key="1">
    <citation type="submission" date="2021-09" db="EMBL/GenBank/DDBJ databases">
        <authorList>
            <consortium name="AG Swart"/>
            <person name="Singh M."/>
            <person name="Singh A."/>
            <person name="Seah K."/>
            <person name="Emmerich C."/>
        </authorList>
    </citation>
    <scope>NUCLEOTIDE SEQUENCE</scope>
    <source>
        <strain evidence="2">ATCC30299</strain>
    </source>
</reference>
<keyword evidence="1" id="KW-1133">Transmembrane helix</keyword>
<feature type="transmembrane region" description="Helical" evidence="1">
    <location>
        <begin position="30"/>
        <end position="48"/>
    </location>
</feature>
<feature type="transmembrane region" description="Helical" evidence="1">
    <location>
        <begin position="120"/>
        <end position="140"/>
    </location>
</feature>
<name>A0AAU9IV65_9CILI</name>
<dbReference type="Pfam" id="PF20479">
    <property type="entry name" value="TMEM128"/>
    <property type="match status" value="1"/>
</dbReference>
<dbReference type="EMBL" id="CAJZBQ010000017">
    <property type="protein sequence ID" value="CAG9316993.1"/>
    <property type="molecule type" value="Genomic_DNA"/>
</dbReference>
<gene>
    <name evidence="2" type="ORF">BSTOLATCC_MIC17620</name>
</gene>
<dbReference type="Proteomes" id="UP001162131">
    <property type="component" value="Unassembled WGS sequence"/>
</dbReference>
<dbReference type="PANTHER" id="PTHR31134">
    <property type="entry name" value="TRANSMEMBRANE PROTEIN 128"/>
    <property type="match status" value="1"/>
</dbReference>
<evidence type="ECO:0000313" key="3">
    <source>
        <dbReference type="Proteomes" id="UP001162131"/>
    </source>
</evidence>
<dbReference type="AlphaFoldDB" id="A0AAU9IV65"/>
<keyword evidence="1" id="KW-0472">Membrane</keyword>
<evidence type="ECO:0000256" key="1">
    <source>
        <dbReference type="SAM" id="Phobius"/>
    </source>
</evidence>
<feature type="transmembrane region" description="Helical" evidence="1">
    <location>
        <begin position="95"/>
        <end position="114"/>
    </location>
</feature>
<comment type="caution">
    <text evidence="2">The sequence shown here is derived from an EMBL/GenBank/DDBJ whole genome shotgun (WGS) entry which is preliminary data.</text>
</comment>
<feature type="transmembrane region" description="Helical" evidence="1">
    <location>
        <begin position="147"/>
        <end position="164"/>
    </location>
</feature>
<feature type="transmembrane region" description="Helical" evidence="1">
    <location>
        <begin position="60"/>
        <end position="83"/>
    </location>
</feature>
<proteinExistence type="predicted"/>
<keyword evidence="1" id="KW-0812">Transmembrane</keyword>
<organism evidence="2 3">
    <name type="scientific">Blepharisma stoltei</name>
    <dbReference type="NCBI Taxonomy" id="1481888"/>
    <lineage>
        <taxon>Eukaryota</taxon>
        <taxon>Sar</taxon>
        <taxon>Alveolata</taxon>
        <taxon>Ciliophora</taxon>
        <taxon>Postciliodesmatophora</taxon>
        <taxon>Heterotrichea</taxon>
        <taxon>Heterotrichida</taxon>
        <taxon>Blepharismidae</taxon>
        <taxon>Blepharisma</taxon>
    </lineage>
</organism>
<protein>
    <submittedName>
        <fullName evidence="2">Uncharacterized protein</fullName>
    </submittedName>
</protein>
<dbReference type="PANTHER" id="PTHR31134:SF1">
    <property type="entry name" value="TRANSMEMBRANE PROTEIN 128"/>
    <property type="match status" value="1"/>
</dbReference>
<dbReference type="InterPro" id="IPR033579">
    <property type="entry name" value="TMEM128"/>
</dbReference>